<keyword evidence="4" id="KW-0812">Transmembrane</keyword>
<evidence type="ECO:0000256" key="6">
    <source>
        <dbReference type="ARBA" id="ARBA00023237"/>
    </source>
</evidence>
<dbReference type="Gene3D" id="1.20.1600.10">
    <property type="entry name" value="Outer membrane efflux proteins (OEP)"/>
    <property type="match status" value="1"/>
</dbReference>
<dbReference type="PANTHER" id="PTHR30026:SF21">
    <property type="entry name" value="SLR1270 PROTEIN"/>
    <property type="match status" value="1"/>
</dbReference>
<dbReference type="GO" id="GO:1990281">
    <property type="term" value="C:efflux pump complex"/>
    <property type="evidence" value="ECO:0007669"/>
    <property type="project" value="TreeGrafter"/>
</dbReference>
<proteinExistence type="predicted"/>
<evidence type="ECO:0000313" key="8">
    <source>
        <dbReference type="EMBL" id="GAI52983.1"/>
    </source>
</evidence>
<evidence type="ECO:0000256" key="5">
    <source>
        <dbReference type="ARBA" id="ARBA00023136"/>
    </source>
</evidence>
<keyword evidence="7" id="KW-0175">Coiled coil</keyword>
<dbReference type="GO" id="GO:0015288">
    <property type="term" value="F:porin activity"/>
    <property type="evidence" value="ECO:0007669"/>
    <property type="project" value="TreeGrafter"/>
</dbReference>
<dbReference type="EMBL" id="BARV01038995">
    <property type="protein sequence ID" value="GAI52983.1"/>
    <property type="molecule type" value="Genomic_DNA"/>
</dbReference>
<gene>
    <name evidence="8" type="ORF">S06H3_59900</name>
</gene>
<comment type="caution">
    <text evidence="8">The sequence shown here is derived from an EMBL/GenBank/DDBJ whole genome shotgun (WGS) entry which is preliminary data.</text>
</comment>
<dbReference type="AlphaFoldDB" id="X1PAX4"/>
<dbReference type="Pfam" id="PF02321">
    <property type="entry name" value="OEP"/>
    <property type="match status" value="1"/>
</dbReference>
<organism evidence="8">
    <name type="scientific">marine sediment metagenome</name>
    <dbReference type="NCBI Taxonomy" id="412755"/>
    <lineage>
        <taxon>unclassified sequences</taxon>
        <taxon>metagenomes</taxon>
        <taxon>ecological metagenomes</taxon>
    </lineage>
</organism>
<feature type="coiled-coil region" evidence="7">
    <location>
        <begin position="15"/>
        <end position="50"/>
    </location>
</feature>
<keyword evidence="2" id="KW-0813">Transport</keyword>
<dbReference type="InterPro" id="IPR003423">
    <property type="entry name" value="OMP_efflux"/>
</dbReference>
<feature type="non-terminal residue" evidence="8">
    <location>
        <position position="121"/>
    </location>
</feature>
<dbReference type="PANTHER" id="PTHR30026">
    <property type="entry name" value="OUTER MEMBRANE PROTEIN TOLC"/>
    <property type="match status" value="1"/>
</dbReference>
<dbReference type="GO" id="GO:0009279">
    <property type="term" value="C:cell outer membrane"/>
    <property type="evidence" value="ECO:0007669"/>
    <property type="project" value="UniProtKB-SubCell"/>
</dbReference>
<protein>
    <recommendedName>
        <fullName evidence="9">Outer membrane efflux protein</fullName>
    </recommendedName>
</protein>
<evidence type="ECO:0000256" key="2">
    <source>
        <dbReference type="ARBA" id="ARBA00022448"/>
    </source>
</evidence>
<dbReference type="InterPro" id="IPR051906">
    <property type="entry name" value="TolC-like"/>
</dbReference>
<evidence type="ECO:0008006" key="9">
    <source>
        <dbReference type="Google" id="ProtNLM"/>
    </source>
</evidence>
<evidence type="ECO:0000256" key="4">
    <source>
        <dbReference type="ARBA" id="ARBA00022692"/>
    </source>
</evidence>
<keyword evidence="5" id="KW-0472">Membrane</keyword>
<keyword evidence="6" id="KW-0998">Cell outer membrane</keyword>
<keyword evidence="3" id="KW-1134">Transmembrane beta strand</keyword>
<evidence type="ECO:0000256" key="1">
    <source>
        <dbReference type="ARBA" id="ARBA00004442"/>
    </source>
</evidence>
<comment type="subcellular location">
    <subcellularLocation>
        <location evidence="1">Cell outer membrane</location>
    </subcellularLocation>
</comment>
<sequence length="121" mass="13795">MEVPIFDGLKREGEIIQARASLQKHRINLLDAQEQTLLEIQQAILSLRDADEFVESQKMNLERAKEGLRLAEVGYEAGINTEVEVIDARAAHTRAQAYYYQAVYEHTVARLKLQRRANSGL</sequence>
<evidence type="ECO:0000256" key="3">
    <source>
        <dbReference type="ARBA" id="ARBA00022452"/>
    </source>
</evidence>
<dbReference type="SUPFAM" id="SSF56954">
    <property type="entry name" value="Outer membrane efflux proteins (OEP)"/>
    <property type="match status" value="1"/>
</dbReference>
<reference evidence="8" key="1">
    <citation type="journal article" date="2014" name="Front. Microbiol.">
        <title>High frequency of phylogenetically diverse reductive dehalogenase-homologous genes in deep subseafloor sedimentary metagenomes.</title>
        <authorList>
            <person name="Kawai M."/>
            <person name="Futagami T."/>
            <person name="Toyoda A."/>
            <person name="Takaki Y."/>
            <person name="Nishi S."/>
            <person name="Hori S."/>
            <person name="Arai W."/>
            <person name="Tsubouchi T."/>
            <person name="Morono Y."/>
            <person name="Uchiyama I."/>
            <person name="Ito T."/>
            <person name="Fujiyama A."/>
            <person name="Inagaki F."/>
            <person name="Takami H."/>
        </authorList>
    </citation>
    <scope>NUCLEOTIDE SEQUENCE</scope>
    <source>
        <strain evidence="8">Expedition CK06-06</strain>
    </source>
</reference>
<accession>X1PAX4</accession>
<dbReference type="GO" id="GO:0015562">
    <property type="term" value="F:efflux transmembrane transporter activity"/>
    <property type="evidence" value="ECO:0007669"/>
    <property type="project" value="InterPro"/>
</dbReference>
<evidence type="ECO:0000256" key="7">
    <source>
        <dbReference type="SAM" id="Coils"/>
    </source>
</evidence>
<name>X1PAX4_9ZZZZ</name>